<keyword evidence="1" id="KW-0812">Transmembrane</keyword>
<protein>
    <submittedName>
        <fullName evidence="2">Uncharacterized protein</fullName>
    </submittedName>
</protein>
<dbReference type="EMBL" id="BLLI01000018">
    <property type="protein sequence ID" value="GFH42269.1"/>
    <property type="molecule type" value="Genomic_DNA"/>
</dbReference>
<feature type="transmembrane region" description="Helical" evidence="1">
    <location>
        <begin position="56"/>
        <end position="75"/>
    </location>
</feature>
<keyword evidence="1" id="KW-0472">Membrane</keyword>
<evidence type="ECO:0000313" key="2">
    <source>
        <dbReference type="EMBL" id="GFH42269.1"/>
    </source>
</evidence>
<feature type="transmembrane region" description="Helical" evidence="1">
    <location>
        <begin position="28"/>
        <end position="49"/>
    </location>
</feature>
<dbReference type="Proteomes" id="UP000480303">
    <property type="component" value="Unassembled WGS sequence"/>
</dbReference>
<proteinExistence type="predicted"/>
<name>A0A6A0BA33_9LACT</name>
<comment type="caution">
    <text evidence="2">The sequence shown here is derived from an EMBL/GenBank/DDBJ whole genome shotgun (WGS) entry which is preliminary data.</text>
</comment>
<gene>
    <name evidence="2" type="ORF">Hs30E_08200</name>
</gene>
<organism evidence="2 3">
    <name type="scientific">Pseudolactococcus hodotermopsidis</name>
    <dbReference type="NCBI Taxonomy" id="2709157"/>
    <lineage>
        <taxon>Bacteria</taxon>
        <taxon>Bacillati</taxon>
        <taxon>Bacillota</taxon>
        <taxon>Bacilli</taxon>
        <taxon>Lactobacillales</taxon>
        <taxon>Streptococcaceae</taxon>
        <taxon>Pseudolactococcus</taxon>
    </lineage>
</organism>
<evidence type="ECO:0000256" key="1">
    <source>
        <dbReference type="SAM" id="Phobius"/>
    </source>
</evidence>
<reference evidence="2 3" key="1">
    <citation type="submission" date="2020-02" db="EMBL/GenBank/DDBJ databases">
        <title>Draft genome sequence of Lactococcus sp. Hs30E4-3.</title>
        <authorList>
            <person name="Noda S."/>
            <person name="Yuki M."/>
            <person name="Ohkuma M."/>
        </authorList>
    </citation>
    <scope>NUCLEOTIDE SEQUENCE [LARGE SCALE GENOMIC DNA]</scope>
    <source>
        <strain evidence="2 3">Hs30E4-3</strain>
    </source>
</reference>
<dbReference type="AlphaFoldDB" id="A0A6A0BA33"/>
<keyword evidence="1" id="KW-1133">Transmembrane helix</keyword>
<accession>A0A6A0BA33</accession>
<feature type="transmembrane region" description="Helical" evidence="1">
    <location>
        <begin position="95"/>
        <end position="114"/>
    </location>
</feature>
<evidence type="ECO:0000313" key="3">
    <source>
        <dbReference type="Proteomes" id="UP000480303"/>
    </source>
</evidence>
<keyword evidence="3" id="KW-1185">Reference proteome</keyword>
<sequence>MFIYMTFILTIVLLERFAKNLLVVTVPQPYDLILIISLTIILVILGIILKTSLLKEFIPLAVVMTSLALIARTPFGENIIAYFKESEMKTLVGSLLVDAVAMISLTLPFALQSIREKKLVKRKTQMKKFKISL</sequence>